<evidence type="ECO:0000313" key="2">
    <source>
        <dbReference type="EMBL" id="MCW2307474.1"/>
    </source>
</evidence>
<organism evidence="2 3">
    <name type="scientific">Rhodobium gokarnense</name>
    <dbReference type="NCBI Taxonomy" id="364296"/>
    <lineage>
        <taxon>Bacteria</taxon>
        <taxon>Pseudomonadati</taxon>
        <taxon>Pseudomonadota</taxon>
        <taxon>Alphaproteobacteria</taxon>
        <taxon>Hyphomicrobiales</taxon>
        <taxon>Rhodobiaceae</taxon>
        <taxon>Rhodobium</taxon>
    </lineage>
</organism>
<protein>
    <submittedName>
        <fullName evidence="2">Membrane protein</fullName>
    </submittedName>
</protein>
<gene>
    <name evidence="2" type="ORF">M2319_001805</name>
</gene>
<evidence type="ECO:0000256" key="1">
    <source>
        <dbReference type="SAM" id="Phobius"/>
    </source>
</evidence>
<dbReference type="EMBL" id="JAOQNS010000004">
    <property type="protein sequence ID" value="MCW2307474.1"/>
    <property type="molecule type" value="Genomic_DNA"/>
</dbReference>
<sequence length="92" mass="10503">MTKVRLGNRSVSLPGSRIARIVIGVLLVVGGVLGFLPVVGFWMLPLGILVLSIDLAPVRRLRRRVEVWWEKRRRRRNGETEKGRWTSRENGS</sequence>
<evidence type="ECO:0000313" key="3">
    <source>
        <dbReference type="Proteomes" id="UP001209755"/>
    </source>
</evidence>
<keyword evidence="1" id="KW-0812">Transmembrane</keyword>
<keyword evidence="1" id="KW-0472">Membrane</keyword>
<dbReference type="Proteomes" id="UP001209755">
    <property type="component" value="Unassembled WGS sequence"/>
</dbReference>
<keyword evidence="1" id="KW-1133">Transmembrane helix</keyword>
<accession>A0ABT3HAT8</accession>
<name>A0ABT3HAT8_9HYPH</name>
<proteinExistence type="predicted"/>
<feature type="transmembrane region" description="Helical" evidence="1">
    <location>
        <begin position="21"/>
        <end position="44"/>
    </location>
</feature>
<keyword evidence="3" id="KW-1185">Reference proteome</keyword>
<comment type="caution">
    <text evidence="2">The sequence shown here is derived from an EMBL/GenBank/DDBJ whole genome shotgun (WGS) entry which is preliminary data.</text>
</comment>
<reference evidence="3" key="1">
    <citation type="submission" date="2023-07" db="EMBL/GenBank/DDBJ databases">
        <title>Genome sequencing of Purple Non-Sulfur Bacteria from various extreme environments.</title>
        <authorList>
            <person name="Mayer M."/>
        </authorList>
    </citation>
    <scope>NUCLEOTIDE SEQUENCE [LARGE SCALE GENOMIC DNA]</scope>
    <source>
        <strain evidence="3">DSM 17935</strain>
    </source>
</reference>